<accession>A0A433TSU8</accession>
<dbReference type="InterPro" id="IPR036691">
    <property type="entry name" value="Endo/exonu/phosph_ase_sf"/>
</dbReference>
<evidence type="ECO:0000256" key="3">
    <source>
        <dbReference type="ARBA" id="ARBA00022692"/>
    </source>
</evidence>
<comment type="caution">
    <text evidence="10">The sequence shown here is derived from an EMBL/GenBank/DDBJ whole genome shotgun (WGS) entry which is preliminary data.</text>
</comment>
<proteinExistence type="inferred from homology"/>
<feature type="transmembrane region" description="Helical" evidence="8">
    <location>
        <begin position="575"/>
        <end position="596"/>
    </location>
</feature>
<dbReference type="Gene3D" id="1.20.1070.10">
    <property type="entry name" value="Rhodopsin 7-helix transmembrane proteins"/>
    <property type="match status" value="1"/>
</dbReference>
<feature type="domain" description="G-protein coupled receptors family 1 profile" evidence="9">
    <location>
        <begin position="472"/>
        <end position="743"/>
    </location>
</feature>
<keyword evidence="5" id="KW-0378">Hydrolase</keyword>
<dbReference type="Pfam" id="PF10328">
    <property type="entry name" value="7TM_GPCR_Srx"/>
    <property type="match status" value="1"/>
</dbReference>
<dbReference type="InterPro" id="IPR016202">
    <property type="entry name" value="DNase_I"/>
</dbReference>
<dbReference type="PANTHER" id="PTHR11371">
    <property type="entry name" value="DEOXYRIBONUCLEASE"/>
    <property type="match status" value="1"/>
</dbReference>
<dbReference type="InterPro" id="IPR019430">
    <property type="entry name" value="7TM_GPCR_serpentine_rcpt_Srx"/>
</dbReference>
<evidence type="ECO:0000256" key="4">
    <source>
        <dbReference type="ARBA" id="ARBA00022722"/>
    </source>
</evidence>
<feature type="transmembrane region" description="Helical" evidence="8">
    <location>
        <begin position="493"/>
        <end position="515"/>
    </location>
</feature>
<dbReference type="STRING" id="188477.A0A433TSU8"/>
<evidence type="ECO:0000256" key="1">
    <source>
        <dbReference type="ARBA" id="ARBA00004370"/>
    </source>
</evidence>
<evidence type="ECO:0000256" key="7">
    <source>
        <dbReference type="ARBA" id="ARBA00023136"/>
    </source>
</evidence>
<dbReference type="EMBL" id="RQTK01000197">
    <property type="protein sequence ID" value="RUS84689.1"/>
    <property type="molecule type" value="Genomic_DNA"/>
</dbReference>
<keyword evidence="7 8" id="KW-0472">Membrane</keyword>
<evidence type="ECO:0000313" key="11">
    <source>
        <dbReference type="Proteomes" id="UP000271974"/>
    </source>
</evidence>
<dbReference type="Proteomes" id="UP000271974">
    <property type="component" value="Unassembled WGS sequence"/>
</dbReference>
<feature type="transmembrane region" description="Helical" evidence="8">
    <location>
        <begin position="535"/>
        <end position="554"/>
    </location>
</feature>
<keyword evidence="11" id="KW-1185">Reference proteome</keyword>
<evidence type="ECO:0000256" key="8">
    <source>
        <dbReference type="SAM" id="Phobius"/>
    </source>
</evidence>
<dbReference type="InterPro" id="IPR017452">
    <property type="entry name" value="GPCR_Rhodpsn_7TM"/>
</dbReference>
<reference evidence="10 11" key="1">
    <citation type="submission" date="2019-01" db="EMBL/GenBank/DDBJ databases">
        <title>A draft genome assembly of the solar-powered sea slug Elysia chlorotica.</title>
        <authorList>
            <person name="Cai H."/>
            <person name="Li Q."/>
            <person name="Fang X."/>
            <person name="Li J."/>
            <person name="Curtis N.E."/>
            <person name="Altenburger A."/>
            <person name="Shibata T."/>
            <person name="Feng M."/>
            <person name="Maeda T."/>
            <person name="Schwartz J.A."/>
            <person name="Shigenobu S."/>
            <person name="Lundholm N."/>
            <person name="Nishiyama T."/>
            <person name="Yang H."/>
            <person name="Hasebe M."/>
            <person name="Li S."/>
            <person name="Pierce S.K."/>
            <person name="Wang J."/>
        </authorList>
    </citation>
    <scope>NUCLEOTIDE SEQUENCE [LARGE SCALE GENOMIC DNA]</scope>
    <source>
        <strain evidence="10">EC2010</strain>
        <tissue evidence="10">Whole organism of an adult</tissue>
    </source>
</reference>
<name>A0A433TSU8_ELYCH</name>
<feature type="transmembrane region" description="Helical" evidence="8">
    <location>
        <begin position="377"/>
        <end position="400"/>
    </location>
</feature>
<comment type="similarity">
    <text evidence="2">Belongs to the DNase I family.</text>
</comment>
<feature type="transmembrane region" description="Helical" evidence="8">
    <location>
        <begin position="679"/>
        <end position="702"/>
    </location>
</feature>
<gene>
    <name evidence="10" type="ORF">EGW08_007559</name>
</gene>
<evidence type="ECO:0000256" key="2">
    <source>
        <dbReference type="ARBA" id="ARBA00007359"/>
    </source>
</evidence>
<feature type="transmembrane region" description="Helical" evidence="8">
    <location>
        <begin position="627"/>
        <end position="649"/>
    </location>
</feature>
<keyword evidence="4" id="KW-0540">Nuclease</keyword>
<dbReference type="OrthoDB" id="10061407at2759"/>
<feature type="transmembrane region" description="Helical" evidence="8">
    <location>
        <begin position="458"/>
        <end position="481"/>
    </location>
</feature>
<dbReference type="GO" id="GO:0004530">
    <property type="term" value="F:deoxyribonuclease I activity"/>
    <property type="evidence" value="ECO:0007669"/>
    <property type="project" value="TreeGrafter"/>
</dbReference>
<dbReference type="GO" id="GO:0006308">
    <property type="term" value="P:DNA catabolic process"/>
    <property type="evidence" value="ECO:0007669"/>
    <property type="project" value="InterPro"/>
</dbReference>
<dbReference type="GO" id="GO:0016020">
    <property type="term" value="C:membrane"/>
    <property type="evidence" value="ECO:0007669"/>
    <property type="project" value="UniProtKB-SubCell"/>
</dbReference>
<dbReference type="Pfam" id="PF03372">
    <property type="entry name" value="Exo_endo_phos"/>
    <property type="match status" value="1"/>
</dbReference>
<feature type="transmembrane region" description="Helical" evidence="8">
    <location>
        <begin position="722"/>
        <end position="744"/>
    </location>
</feature>
<organism evidence="10 11">
    <name type="scientific">Elysia chlorotica</name>
    <name type="common">Eastern emerald elysia</name>
    <name type="synonym">Sea slug</name>
    <dbReference type="NCBI Taxonomy" id="188477"/>
    <lineage>
        <taxon>Eukaryota</taxon>
        <taxon>Metazoa</taxon>
        <taxon>Spiralia</taxon>
        <taxon>Lophotrochozoa</taxon>
        <taxon>Mollusca</taxon>
        <taxon>Gastropoda</taxon>
        <taxon>Heterobranchia</taxon>
        <taxon>Euthyneura</taxon>
        <taxon>Panpulmonata</taxon>
        <taxon>Sacoglossa</taxon>
        <taxon>Placobranchoidea</taxon>
        <taxon>Plakobranchidae</taxon>
        <taxon>Elysia</taxon>
    </lineage>
</organism>
<keyword evidence="3 8" id="KW-0812">Transmembrane</keyword>
<dbReference type="AlphaFoldDB" id="A0A433TSU8"/>
<protein>
    <recommendedName>
        <fullName evidence="9">G-protein coupled receptors family 1 profile domain-containing protein</fullName>
    </recommendedName>
</protein>
<dbReference type="SMART" id="SM00476">
    <property type="entry name" value="DNaseIc"/>
    <property type="match status" value="1"/>
</dbReference>
<dbReference type="GO" id="GO:0003677">
    <property type="term" value="F:DNA binding"/>
    <property type="evidence" value="ECO:0007669"/>
    <property type="project" value="TreeGrafter"/>
</dbReference>
<comment type="subcellular location">
    <subcellularLocation>
        <location evidence="1">Membrane</location>
    </subcellularLocation>
</comment>
<dbReference type="PANTHER" id="PTHR11371:SF31">
    <property type="entry name" value="EXTRACELLULAR NUCLEASE"/>
    <property type="match status" value="1"/>
</dbReference>
<dbReference type="SUPFAM" id="SSF81321">
    <property type="entry name" value="Family A G protein-coupled receptor-like"/>
    <property type="match status" value="1"/>
</dbReference>
<keyword evidence="6 8" id="KW-1133">Transmembrane helix</keyword>
<evidence type="ECO:0000256" key="5">
    <source>
        <dbReference type="ARBA" id="ARBA00022801"/>
    </source>
</evidence>
<dbReference type="Gene3D" id="3.60.10.10">
    <property type="entry name" value="Endonuclease/exonuclease/phosphatase"/>
    <property type="match status" value="1"/>
</dbReference>
<dbReference type="InterPro" id="IPR005135">
    <property type="entry name" value="Endo/exonuclease/phosphatase"/>
</dbReference>
<evidence type="ECO:0000256" key="6">
    <source>
        <dbReference type="ARBA" id="ARBA00022989"/>
    </source>
</evidence>
<dbReference type="SUPFAM" id="SSF56219">
    <property type="entry name" value="DNase I-like"/>
    <property type="match status" value="1"/>
</dbReference>
<evidence type="ECO:0000259" key="9">
    <source>
        <dbReference type="PROSITE" id="PS50262"/>
    </source>
</evidence>
<sequence length="776" mass="86414">MTYRDSSQTAPNELIALCNKVTPDNPFSSVVSERLGRTSSKEQYGFMYRSYLLVQRLAILHAAKQKDILIAGDFNADESYVSRDEWATIRLKHDKRFTWLIQDWTDTTTGQTDRAYDRFVVAGDRMTKCVVPGKTQVFHFDQEYGLTHEEAADVSDHYPIEMQLAGKVDQALQAQLTTSLSVTVKQKEPVQRENDIRKIYRAGAGQDAAYFRSRVNYDDSRMAEVVATRLDVDDVIQSLREFQNAFPNVVQDGTVHMVQAYLEGSSIFKPPSDPAHPYIYGLASNTASNSGSVHAGCERGAFDVTVTVNRSKSNSVARHSISMAQIREHSRWLDILPSYRTVLAVVSSWTFAPAPDFMGGAVALELRLPLQKVRIRALAILLPTGWLPLRLILWGALWPWNFDFLCKSLKDPKDKAMEAQDLNEQGNGTFNESALNKMAPHIGQLISPAEFDTVKTCIFLLAALVSIFGICTNALNIVVFCRMGFSSPSNINMLCLAVADWLTLAVIALVAIGDLPALQTTEIGRSVRFSMVNAWVYYYSFSGMGSWLTALINVERACGIAFPFKVKRIFTRKTTVYMVVGMVIFQTACTPLRSIAFNLSLVKSPTTNRTAMVHNAENIELGLQAILYTYSIPTLVCFSVVVVGTIFLVRRFRQSRQLRGAMTRTTSGSHQLSVKDLRLIRSVIFICAIYIVGLTRNVLLFAASGVYSSLHVGDPYFGNLKLILVGAGTLFQTASCSVNIVFYMRMGSNFKRTFQKLCLCFSKMSVCSESQDVSGS</sequence>
<dbReference type="GO" id="GO:0005634">
    <property type="term" value="C:nucleus"/>
    <property type="evidence" value="ECO:0007669"/>
    <property type="project" value="TreeGrafter"/>
</dbReference>
<evidence type="ECO:0000313" key="10">
    <source>
        <dbReference type="EMBL" id="RUS84689.1"/>
    </source>
</evidence>
<dbReference type="PROSITE" id="PS50262">
    <property type="entry name" value="G_PROTEIN_RECEP_F1_2"/>
    <property type="match status" value="1"/>
</dbReference>